<dbReference type="Pfam" id="PF14103">
    <property type="entry name" value="DUF4276"/>
    <property type="match status" value="1"/>
</dbReference>
<evidence type="ECO:0000313" key="2">
    <source>
        <dbReference type="Proteomes" id="UP000440224"/>
    </source>
</evidence>
<dbReference type="OrthoDB" id="1491662at2"/>
<accession>A0A6N7PXH2</accession>
<name>A0A6N7PXH2_9BACT</name>
<keyword evidence="2" id="KW-1185">Reference proteome</keyword>
<protein>
    <submittedName>
        <fullName evidence="1">DUF4276 family protein</fullName>
    </submittedName>
</protein>
<organism evidence="1 2">
    <name type="scientific">Polyangium spumosum</name>
    <dbReference type="NCBI Taxonomy" id="889282"/>
    <lineage>
        <taxon>Bacteria</taxon>
        <taxon>Pseudomonadati</taxon>
        <taxon>Myxococcota</taxon>
        <taxon>Polyangia</taxon>
        <taxon>Polyangiales</taxon>
        <taxon>Polyangiaceae</taxon>
        <taxon>Polyangium</taxon>
    </lineage>
</organism>
<dbReference type="AlphaFoldDB" id="A0A6N7PXH2"/>
<evidence type="ECO:0000313" key="1">
    <source>
        <dbReference type="EMBL" id="MRG93511.1"/>
    </source>
</evidence>
<reference evidence="1 2" key="1">
    <citation type="submission" date="2019-10" db="EMBL/GenBank/DDBJ databases">
        <title>A soil myxobacterium in the family Polyangiaceae.</title>
        <authorList>
            <person name="Li Y."/>
            <person name="Wang J."/>
        </authorList>
    </citation>
    <scope>NUCLEOTIDE SEQUENCE [LARGE SCALE GENOMIC DNA]</scope>
    <source>
        <strain evidence="1 2">DSM 14734</strain>
    </source>
</reference>
<proteinExistence type="predicted"/>
<dbReference type="RefSeq" id="WP_153820335.1">
    <property type="nucleotide sequence ID" value="NZ_WJIE01000004.1"/>
</dbReference>
<sequence length="213" mass="23603">MSRARADGPKALSTIGLIVEGETEFHALAELPRLIPGCPPLKPTNLHGVGSHMTPTAIAKMVAPKVIGHIVAGRTRVVICIDRESRQDCTGQFAQTVHHELSKELCAKGYAHHEAYVVIADRTFEAWLLADARGLHQRRVFKTAPKFHSFEGNMGEQGRRGVLELTRLLGREYDKIRDGKDLFTKLNFPDARKCKPGQHGSRSLDKLLRTLGV</sequence>
<comment type="caution">
    <text evidence="1">The sequence shown here is derived from an EMBL/GenBank/DDBJ whole genome shotgun (WGS) entry which is preliminary data.</text>
</comment>
<gene>
    <name evidence="1" type="ORF">GF068_16565</name>
</gene>
<dbReference type="Proteomes" id="UP000440224">
    <property type="component" value="Unassembled WGS sequence"/>
</dbReference>
<dbReference type="InterPro" id="IPR025455">
    <property type="entry name" value="DUF4276"/>
</dbReference>
<dbReference type="EMBL" id="WJIE01000004">
    <property type="protein sequence ID" value="MRG93511.1"/>
    <property type="molecule type" value="Genomic_DNA"/>
</dbReference>